<dbReference type="GeneID" id="95389941"/>
<dbReference type="EMBL" id="JACIBV010000001">
    <property type="protein sequence ID" value="MBB3727651.1"/>
    <property type="molecule type" value="Genomic_DNA"/>
</dbReference>
<evidence type="ECO:0000313" key="2">
    <source>
        <dbReference type="Proteomes" id="UP000579945"/>
    </source>
</evidence>
<dbReference type="RefSeq" id="WP_183648546.1">
    <property type="nucleotide sequence ID" value="NZ_BAAAXX010000155.1"/>
</dbReference>
<evidence type="ECO:0000313" key="1">
    <source>
        <dbReference type="EMBL" id="MBB3727651.1"/>
    </source>
</evidence>
<name>A0A7W5UZL5_9ACTN</name>
<dbReference type="Proteomes" id="UP000579945">
    <property type="component" value="Unassembled WGS sequence"/>
</dbReference>
<protein>
    <submittedName>
        <fullName evidence="1">Uncharacterized protein</fullName>
    </submittedName>
</protein>
<sequence>MEQRRWDTDERFSGISDGSSILPALHALTEAASRPGWVAEDPHAHLLPHLRRAPGWQVLGERLQEDGVYEVTVRPDEPLEGIKVYRAVIRLLAAIAEPSFFVRQSAPATFDCVTGVMPGDPPGYATHGHLVRLVVTE</sequence>
<reference evidence="1 2" key="1">
    <citation type="submission" date="2020-08" db="EMBL/GenBank/DDBJ databases">
        <title>Sequencing the genomes of 1000 actinobacteria strains.</title>
        <authorList>
            <person name="Klenk H.-P."/>
        </authorList>
    </citation>
    <scope>NUCLEOTIDE SEQUENCE [LARGE SCALE GENOMIC DNA]</scope>
    <source>
        <strain evidence="1 2">DSM 44320</strain>
    </source>
</reference>
<comment type="caution">
    <text evidence="1">The sequence shown here is derived from an EMBL/GenBank/DDBJ whole genome shotgun (WGS) entry which is preliminary data.</text>
</comment>
<gene>
    <name evidence="1" type="ORF">FHR33_003511</name>
</gene>
<organism evidence="1 2">
    <name type="scientific">Nonomuraea dietziae</name>
    <dbReference type="NCBI Taxonomy" id="65515"/>
    <lineage>
        <taxon>Bacteria</taxon>
        <taxon>Bacillati</taxon>
        <taxon>Actinomycetota</taxon>
        <taxon>Actinomycetes</taxon>
        <taxon>Streptosporangiales</taxon>
        <taxon>Streptosporangiaceae</taxon>
        <taxon>Nonomuraea</taxon>
    </lineage>
</organism>
<keyword evidence="2" id="KW-1185">Reference proteome</keyword>
<dbReference type="AlphaFoldDB" id="A0A7W5UZL5"/>
<proteinExistence type="predicted"/>
<accession>A0A7W5UZL5</accession>